<keyword evidence="4 5" id="KW-0326">Glycosidase</keyword>
<dbReference type="Proteomes" id="UP001610563">
    <property type="component" value="Unassembled WGS sequence"/>
</dbReference>
<dbReference type="InterPro" id="IPR051795">
    <property type="entry name" value="Glycosyl_Hydrlase_43"/>
</dbReference>
<evidence type="ECO:0000313" key="8">
    <source>
        <dbReference type="Proteomes" id="UP001610563"/>
    </source>
</evidence>
<name>A0ABR4FYM3_9EURO</name>
<evidence type="ECO:0000256" key="4">
    <source>
        <dbReference type="ARBA" id="ARBA00023295"/>
    </source>
</evidence>
<protein>
    <submittedName>
        <fullName evidence="7">Glycosyl hydrolase</fullName>
    </submittedName>
</protein>
<reference evidence="7 8" key="1">
    <citation type="submission" date="2024-07" db="EMBL/GenBank/DDBJ databases">
        <title>Section-level genome sequencing and comparative genomics of Aspergillus sections Usti and Cavernicolus.</title>
        <authorList>
            <consortium name="Lawrence Berkeley National Laboratory"/>
            <person name="Nybo J.L."/>
            <person name="Vesth T.C."/>
            <person name="Theobald S."/>
            <person name="Frisvad J.C."/>
            <person name="Larsen T.O."/>
            <person name="Kjaerboelling I."/>
            <person name="Rothschild-Mancinelli K."/>
            <person name="Lyhne E.K."/>
            <person name="Kogle M.E."/>
            <person name="Barry K."/>
            <person name="Clum A."/>
            <person name="Na H."/>
            <person name="Ledsgaard L."/>
            <person name="Lin J."/>
            <person name="Lipzen A."/>
            <person name="Kuo A."/>
            <person name="Riley R."/>
            <person name="Mondo S."/>
            <person name="Labutti K."/>
            <person name="Haridas S."/>
            <person name="Pangalinan J."/>
            <person name="Salamov A.A."/>
            <person name="Simmons B.A."/>
            <person name="Magnuson J.K."/>
            <person name="Chen J."/>
            <person name="Drula E."/>
            <person name="Henrissat B."/>
            <person name="Wiebenga A."/>
            <person name="Lubbers R.J."/>
            <person name="Gomes A.C."/>
            <person name="Makela M.R."/>
            <person name="Stajich J."/>
            <person name="Grigoriev I.V."/>
            <person name="Mortensen U.H."/>
            <person name="De Vries R.P."/>
            <person name="Baker S.E."/>
            <person name="Andersen M.R."/>
        </authorList>
    </citation>
    <scope>NUCLEOTIDE SEQUENCE [LARGE SCALE GENOMIC DNA]</scope>
    <source>
        <strain evidence="7 8">CBS 209.92</strain>
    </source>
</reference>
<evidence type="ECO:0000256" key="2">
    <source>
        <dbReference type="ARBA" id="ARBA00022729"/>
    </source>
</evidence>
<dbReference type="Pfam" id="PF04616">
    <property type="entry name" value="Glyco_hydro_43"/>
    <property type="match status" value="1"/>
</dbReference>
<evidence type="ECO:0000256" key="5">
    <source>
        <dbReference type="RuleBase" id="RU361187"/>
    </source>
</evidence>
<gene>
    <name evidence="7" type="ORF">BJX66DRAFT_340640</name>
</gene>
<sequence>MPKALSLLLPLLALPFTLAQPSQVLDINFPDPAVIQTELGYYAFSTQSNGVRVPVARSDDFTSWTLLDGTDALPEPLPAWVRADNPQVWAPDVVQIDDGSFVMYFSAVASSSGKHCIGAATSSSITGPYAGQESPLACHTDEGGAIDPSGFHDTDGTRYVLYKIDGNSLNSDGTTHPTPIMLQRLASDGIIPAGDSIQILDRDEADGPLVEAPSLLHVSGTYYLSFSSNWYNSLNYDVSYATASAVSGPYTKAQAPDAPLLVSGDASDVGPLGGPGGADFLDATRMVFHAFNDGESIDSGRGMWVAGIEVKDGKITMQYARYGSRAFL</sequence>
<dbReference type="PANTHER" id="PTHR42812:SF5">
    <property type="entry name" value="ENDO-ARABINASE"/>
    <property type="match status" value="1"/>
</dbReference>
<evidence type="ECO:0000313" key="7">
    <source>
        <dbReference type="EMBL" id="KAL2788023.1"/>
    </source>
</evidence>
<dbReference type="Gene3D" id="2.115.10.20">
    <property type="entry name" value="Glycosyl hydrolase domain, family 43"/>
    <property type="match status" value="1"/>
</dbReference>
<feature type="chain" id="PRO_5046067609" evidence="6">
    <location>
        <begin position="20"/>
        <end position="328"/>
    </location>
</feature>
<dbReference type="CDD" id="cd08999">
    <property type="entry name" value="GH43_ABN-like"/>
    <property type="match status" value="1"/>
</dbReference>
<evidence type="ECO:0000256" key="6">
    <source>
        <dbReference type="SAM" id="SignalP"/>
    </source>
</evidence>
<dbReference type="GO" id="GO:0016787">
    <property type="term" value="F:hydrolase activity"/>
    <property type="evidence" value="ECO:0007669"/>
    <property type="project" value="UniProtKB-KW"/>
</dbReference>
<dbReference type="PANTHER" id="PTHR42812">
    <property type="entry name" value="BETA-XYLOSIDASE"/>
    <property type="match status" value="1"/>
</dbReference>
<dbReference type="SUPFAM" id="SSF75005">
    <property type="entry name" value="Arabinanase/levansucrase/invertase"/>
    <property type="match status" value="1"/>
</dbReference>
<dbReference type="InterPro" id="IPR023296">
    <property type="entry name" value="Glyco_hydro_beta-prop_sf"/>
</dbReference>
<proteinExistence type="inferred from homology"/>
<comment type="caution">
    <text evidence="7">The sequence shown here is derived from an EMBL/GenBank/DDBJ whole genome shotgun (WGS) entry which is preliminary data.</text>
</comment>
<keyword evidence="3 5" id="KW-0378">Hydrolase</keyword>
<keyword evidence="8" id="KW-1185">Reference proteome</keyword>
<keyword evidence="2 6" id="KW-0732">Signal</keyword>
<comment type="similarity">
    <text evidence="1 5">Belongs to the glycosyl hydrolase 43 family.</text>
</comment>
<organism evidence="7 8">
    <name type="scientific">Aspergillus keveii</name>
    <dbReference type="NCBI Taxonomy" id="714993"/>
    <lineage>
        <taxon>Eukaryota</taxon>
        <taxon>Fungi</taxon>
        <taxon>Dikarya</taxon>
        <taxon>Ascomycota</taxon>
        <taxon>Pezizomycotina</taxon>
        <taxon>Eurotiomycetes</taxon>
        <taxon>Eurotiomycetidae</taxon>
        <taxon>Eurotiales</taxon>
        <taxon>Aspergillaceae</taxon>
        <taxon>Aspergillus</taxon>
        <taxon>Aspergillus subgen. Nidulantes</taxon>
    </lineage>
</organism>
<dbReference type="InterPro" id="IPR006710">
    <property type="entry name" value="Glyco_hydro_43"/>
</dbReference>
<accession>A0ABR4FYM3</accession>
<evidence type="ECO:0000256" key="1">
    <source>
        <dbReference type="ARBA" id="ARBA00009865"/>
    </source>
</evidence>
<evidence type="ECO:0000256" key="3">
    <source>
        <dbReference type="ARBA" id="ARBA00022801"/>
    </source>
</evidence>
<dbReference type="EMBL" id="JBFTWV010000086">
    <property type="protein sequence ID" value="KAL2788023.1"/>
    <property type="molecule type" value="Genomic_DNA"/>
</dbReference>
<feature type="signal peptide" evidence="6">
    <location>
        <begin position="1"/>
        <end position="19"/>
    </location>
</feature>